<keyword evidence="1" id="KW-0472">Membrane</keyword>
<name>A0A2T5Q2U2_LIMRT</name>
<feature type="transmembrane region" description="Helical" evidence="1">
    <location>
        <begin position="52"/>
        <end position="85"/>
    </location>
</feature>
<evidence type="ECO:0000256" key="1">
    <source>
        <dbReference type="SAM" id="Phobius"/>
    </source>
</evidence>
<dbReference type="Gene3D" id="3.30.565.10">
    <property type="entry name" value="Histidine kinase-like ATPase, C-terminal domain"/>
    <property type="match status" value="1"/>
</dbReference>
<reference evidence="4" key="1">
    <citation type="submission" date="2018-04" db="EMBL/GenBank/DDBJ databases">
        <title>Draft Genome Sequences of 10 Lactobacillus Species from 22 Commercial Probiotic Products.</title>
        <authorList>
            <person name="Gangiredla J."/>
            <person name="Barnaba T.J."/>
            <person name="Mammel M.K."/>
            <person name="Lacher D.W."/>
            <person name="Elkins C.A."/>
            <person name="Lampel K.A."/>
            <person name="Whitehouse C.A."/>
            <person name="Tartera C."/>
        </authorList>
    </citation>
    <scope>NUCLEOTIDE SEQUENCE [LARGE SCALE GENOMIC DNA]</scope>
    <source>
        <strain evidence="4">DS12_10</strain>
    </source>
</reference>
<accession>A0A2T5Q2U2</accession>
<dbReference type="Proteomes" id="UP000244083">
    <property type="component" value="Unassembled WGS sequence"/>
</dbReference>
<dbReference type="GO" id="GO:0042802">
    <property type="term" value="F:identical protein binding"/>
    <property type="evidence" value="ECO:0007669"/>
    <property type="project" value="TreeGrafter"/>
</dbReference>
<gene>
    <name evidence="3" type="ORF">DB325_06915</name>
</gene>
<keyword evidence="1" id="KW-0812">Transmembrane</keyword>
<dbReference type="InterPro" id="IPR032834">
    <property type="entry name" value="NatK-like_C"/>
</dbReference>
<dbReference type="PANTHER" id="PTHR40448">
    <property type="entry name" value="TWO-COMPONENT SENSOR HISTIDINE KINASE"/>
    <property type="match status" value="1"/>
</dbReference>
<sequence>MPFFEFTIPLSNTYGSIFNYLYGIWLNSFLTSFIFFKLFSLVSDIKIPKYVYLLMTFTLAGIFARSLGGLSLLIIVYSLICYFFFNHKYTYNKILFFLLIGLGYFYYVTSLIGPSFISLITYYFSTKYSMPIINYGANFSLLINFGIGYFILSKMKGLLQQYAKVVVSFHPIVSWLINLFLISFLVFRNIYHTQFLKMNNLQYGLIGLIYGILTYLIIKYITRYFLYQQRSINLKNEMNSLQVYTSHVEEMYDNLRLFRHDYKNLLLSLDDAIKRHDIDQIESIFNRVILPTNTKIDTQNTVLSKLAQVQSLEIKSLLFDKITLALEKGIKVNLEIEKPITPTAKIDTIDMLRIISILFDNAINAAAKAKDGEINFAFFDDKNNQILIIGNTTNEENVNLQRLTKQSSRILTLASHGLGLRNLRQLLSRYPFIENRFDSNDHYFEQVIIFHLS</sequence>
<evidence type="ECO:0000313" key="3">
    <source>
        <dbReference type="EMBL" id="PTV03604.1"/>
    </source>
</evidence>
<feature type="transmembrane region" description="Helical" evidence="1">
    <location>
        <begin position="20"/>
        <end position="40"/>
    </location>
</feature>
<keyword evidence="1" id="KW-1133">Transmembrane helix</keyword>
<dbReference type="Pfam" id="PF14501">
    <property type="entry name" value="HATPase_c_5"/>
    <property type="match status" value="1"/>
</dbReference>
<feature type="transmembrane region" description="Helical" evidence="1">
    <location>
        <begin position="105"/>
        <end position="125"/>
    </location>
</feature>
<dbReference type="EMBL" id="QAZN01000012">
    <property type="protein sequence ID" value="PTV03604.1"/>
    <property type="molecule type" value="Genomic_DNA"/>
</dbReference>
<dbReference type="AlphaFoldDB" id="A0A2T5Q2U2"/>
<comment type="caution">
    <text evidence="3">The sequence shown here is derived from an EMBL/GenBank/DDBJ whole genome shotgun (WGS) entry which is preliminary data.</text>
</comment>
<feature type="transmembrane region" description="Helical" evidence="1">
    <location>
        <begin position="172"/>
        <end position="191"/>
    </location>
</feature>
<feature type="transmembrane region" description="Helical" evidence="1">
    <location>
        <begin position="132"/>
        <end position="152"/>
    </location>
</feature>
<dbReference type="PANTHER" id="PTHR40448:SF1">
    <property type="entry name" value="TWO-COMPONENT SENSOR HISTIDINE KINASE"/>
    <property type="match status" value="1"/>
</dbReference>
<dbReference type="InterPro" id="IPR036890">
    <property type="entry name" value="HATPase_C_sf"/>
</dbReference>
<feature type="domain" description="Sensor histidine kinase NatK-like C-terminal" evidence="2">
    <location>
        <begin position="348"/>
        <end position="450"/>
    </location>
</feature>
<proteinExistence type="predicted"/>
<feature type="transmembrane region" description="Helical" evidence="1">
    <location>
        <begin position="203"/>
        <end position="226"/>
    </location>
</feature>
<protein>
    <recommendedName>
        <fullName evidence="2">Sensor histidine kinase NatK-like C-terminal domain-containing protein</fullName>
    </recommendedName>
</protein>
<evidence type="ECO:0000313" key="4">
    <source>
        <dbReference type="Proteomes" id="UP000244083"/>
    </source>
</evidence>
<dbReference type="SUPFAM" id="SSF55874">
    <property type="entry name" value="ATPase domain of HSP90 chaperone/DNA topoisomerase II/histidine kinase"/>
    <property type="match status" value="1"/>
</dbReference>
<organism evidence="3 4">
    <name type="scientific">Limosilactobacillus reuteri</name>
    <name type="common">Lactobacillus reuteri</name>
    <dbReference type="NCBI Taxonomy" id="1598"/>
    <lineage>
        <taxon>Bacteria</taxon>
        <taxon>Bacillati</taxon>
        <taxon>Bacillota</taxon>
        <taxon>Bacilli</taxon>
        <taxon>Lactobacillales</taxon>
        <taxon>Lactobacillaceae</taxon>
        <taxon>Limosilactobacillus</taxon>
    </lineage>
</organism>
<evidence type="ECO:0000259" key="2">
    <source>
        <dbReference type="Pfam" id="PF14501"/>
    </source>
</evidence>